<evidence type="ECO:0000313" key="2">
    <source>
        <dbReference type="Proteomes" id="UP000673394"/>
    </source>
</evidence>
<dbReference type="RefSeq" id="WP_210664487.1">
    <property type="nucleotide sequence ID" value="NZ_JAGKSP010000042.1"/>
</dbReference>
<sequence>MKRMTITLLAVILLTGCGRQMEPSGNVQGGYANNTVQVTDNEVKGSGTIDPLSEPGEVRSFLQDNQIPNGDIYLKDGLLYINLVKPTESGERLLADRYKTGTYKTVRVTHSIEELQAAQDKLGNQDLFARLNLYSTSIDVIKNKITITMPDSSEAEAKPEIEKLIDPILIEYDIQELSEKPDVVGSISKIDNESHRILVLEDGKTEPSYWFSFNNHSELVDSAGHAVTFDDLKEKGKVRVWINGAVEDSFPAQAGTRRLELVASN</sequence>
<gene>
    <name evidence="1" type="ORF">I8J30_32515</name>
</gene>
<reference evidence="1 2" key="1">
    <citation type="submission" date="2021-04" db="EMBL/GenBank/DDBJ databases">
        <title>Paenibacillus sp. DLE-14 whole genome sequence.</title>
        <authorList>
            <person name="Ham Y.J."/>
        </authorList>
    </citation>
    <scope>NUCLEOTIDE SEQUENCE [LARGE SCALE GENOMIC DNA]</scope>
    <source>
        <strain evidence="1 2">DLE-14</strain>
    </source>
</reference>
<dbReference type="PROSITE" id="PS51257">
    <property type="entry name" value="PROKAR_LIPOPROTEIN"/>
    <property type="match status" value="1"/>
</dbReference>
<dbReference type="Proteomes" id="UP000673394">
    <property type="component" value="Unassembled WGS sequence"/>
</dbReference>
<organism evidence="1 2">
    <name type="scientific">Paenibacillus lignilyticus</name>
    <dbReference type="NCBI Taxonomy" id="1172615"/>
    <lineage>
        <taxon>Bacteria</taxon>
        <taxon>Bacillati</taxon>
        <taxon>Bacillota</taxon>
        <taxon>Bacilli</taxon>
        <taxon>Bacillales</taxon>
        <taxon>Paenibacillaceae</taxon>
        <taxon>Paenibacillus</taxon>
    </lineage>
</organism>
<name>A0ABS5CNF9_9BACL</name>
<dbReference type="EMBL" id="JAGKSP010000042">
    <property type="protein sequence ID" value="MBP3967394.1"/>
    <property type="molecule type" value="Genomic_DNA"/>
</dbReference>
<dbReference type="Pfam" id="PF11518">
    <property type="entry name" value="DUF3221"/>
    <property type="match status" value="1"/>
</dbReference>
<proteinExistence type="predicted"/>
<protein>
    <submittedName>
        <fullName evidence="1">DUF3221 domain-containing protein</fullName>
    </submittedName>
</protein>
<comment type="caution">
    <text evidence="1">The sequence shown here is derived from an EMBL/GenBank/DDBJ whole genome shotgun (WGS) entry which is preliminary data.</text>
</comment>
<evidence type="ECO:0000313" key="1">
    <source>
        <dbReference type="EMBL" id="MBP3967394.1"/>
    </source>
</evidence>
<dbReference type="InterPro" id="IPR021598">
    <property type="entry name" value="DUF3221"/>
</dbReference>
<keyword evidence="2" id="KW-1185">Reference proteome</keyword>
<accession>A0ABS5CNF9</accession>